<reference evidence="2 3" key="1">
    <citation type="submission" date="2020-08" db="EMBL/GenBank/DDBJ databases">
        <title>Genomic Encyclopedia of Type Strains, Phase IV (KMG-IV): sequencing the most valuable type-strain genomes for metagenomic binning, comparative biology and taxonomic classification.</title>
        <authorList>
            <person name="Goeker M."/>
        </authorList>
    </citation>
    <scope>NUCLEOTIDE SEQUENCE [LARGE SCALE GENOMIC DNA]</scope>
    <source>
        <strain evidence="2 3">DSM 26385</strain>
    </source>
</reference>
<feature type="region of interest" description="Disordered" evidence="1">
    <location>
        <begin position="1"/>
        <end position="66"/>
    </location>
</feature>
<evidence type="ECO:0000313" key="3">
    <source>
        <dbReference type="Proteomes" id="UP000584824"/>
    </source>
</evidence>
<evidence type="ECO:0000313" key="2">
    <source>
        <dbReference type="EMBL" id="MBB4103567.1"/>
    </source>
</evidence>
<sequence length="307" mass="34429">MDEGTQTLAPEQESPAIEAPAVDEPVELGNEPEATEATDQTEETAPEGSEAAEEAEEEPQTDPEPELAEIELNGKKYQIHPDLRDGFLMQSDYTRKTQEVAAMRKEAENFKAEAEKIYSTSNEEIEARAALHGVDAQLNQFQNFDWNRFEQEDPLGAQSAWRNYQMLKEQRGQIAQYLDTAQTQRFAKAEQDIANRLQETRRFAEQNIPGWNPEIDAKVVKFAEGIGFARDQLAAAMTPQVYQMLHLAWVGSQVSNLQKAPPKPAPTQVKPTKTVSAKASPAVTRNPEDMSMSEYVAYRKSQGQKLK</sequence>
<evidence type="ECO:0008006" key="4">
    <source>
        <dbReference type="Google" id="ProtNLM"/>
    </source>
</evidence>
<accession>A0A7W6P198</accession>
<proteinExistence type="predicted"/>
<feature type="region of interest" description="Disordered" evidence="1">
    <location>
        <begin position="257"/>
        <end position="293"/>
    </location>
</feature>
<dbReference type="EMBL" id="JACIDU010000007">
    <property type="protein sequence ID" value="MBB4103567.1"/>
    <property type="molecule type" value="Genomic_DNA"/>
</dbReference>
<dbReference type="RefSeq" id="WP_183792214.1">
    <property type="nucleotide sequence ID" value="NZ_JACIDU010000007.1"/>
</dbReference>
<gene>
    <name evidence="2" type="ORF">GGQ66_002125</name>
</gene>
<protein>
    <recommendedName>
        <fullName evidence="4">Scaffolding protein</fullName>
    </recommendedName>
</protein>
<feature type="compositionally biased region" description="Acidic residues" evidence="1">
    <location>
        <begin position="33"/>
        <end position="66"/>
    </location>
</feature>
<dbReference type="Proteomes" id="UP000584824">
    <property type="component" value="Unassembled WGS sequence"/>
</dbReference>
<dbReference type="AlphaFoldDB" id="A0A7W6P198"/>
<comment type="caution">
    <text evidence="2">The sequence shown here is derived from an EMBL/GenBank/DDBJ whole genome shotgun (WGS) entry which is preliminary data.</text>
</comment>
<name>A0A7W6P198_9HYPH</name>
<organism evidence="2 3">
    <name type="scientific">Allorhizobium borbori</name>
    <dbReference type="NCBI Taxonomy" id="485907"/>
    <lineage>
        <taxon>Bacteria</taxon>
        <taxon>Pseudomonadati</taxon>
        <taxon>Pseudomonadota</taxon>
        <taxon>Alphaproteobacteria</taxon>
        <taxon>Hyphomicrobiales</taxon>
        <taxon>Rhizobiaceae</taxon>
        <taxon>Rhizobium/Agrobacterium group</taxon>
        <taxon>Allorhizobium</taxon>
    </lineage>
</organism>
<evidence type="ECO:0000256" key="1">
    <source>
        <dbReference type="SAM" id="MobiDB-lite"/>
    </source>
</evidence>
<keyword evidence="3" id="KW-1185">Reference proteome</keyword>